<gene>
    <name evidence="1" type="ORF">FB458_1881</name>
</gene>
<dbReference type="AlphaFoldDB" id="A0A542E0I8"/>
<keyword evidence="2" id="KW-1185">Reference proteome</keyword>
<reference evidence="1 2" key="1">
    <citation type="submission" date="2019-06" db="EMBL/GenBank/DDBJ databases">
        <title>Sequencing the genomes of 1000 actinobacteria strains.</title>
        <authorList>
            <person name="Klenk H.-P."/>
        </authorList>
    </citation>
    <scope>NUCLEOTIDE SEQUENCE [LARGE SCALE GENOMIC DNA]</scope>
    <source>
        <strain evidence="1 2">DSM 18607</strain>
    </source>
</reference>
<dbReference type="SUPFAM" id="SSF50475">
    <property type="entry name" value="FMN-binding split barrel"/>
    <property type="match status" value="1"/>
</dbReference>
<dbReference type="EMBL" id="VFMN01000001">
    <property type="protein sequence ID" value="TQJ08789.1"/>
    <property type="molecule type" value="Genomic_DNA"/>
</dbReference>
<dbReference type="Proteomes" id="UP000317893">
    <property type="component" value="Unassembled WGS sequence"/>
</dbReference>
<evidence type="ECO:0000313" key="2">
    <source>
        <dbReference type="Proteomes" id="UP000317893"/>
    </source>
</evidence>
<proteinExistence type="predicted"/>
<dbReference type="InterPro" id="IPR012349">
    <property type="entry name" value="Split_barrel_FMN-bd"/>
</dbReference>
<protein>
    <submittedName>
        <fullName evidence="1">Pyridoxamine 5'-phosphate oxidase</fullName>
    </submittedName>
</protein>
<accession>A0A542E0I8</accession>
<organism evidence="1 2">
    <name type="scientific">Lapillicoccus jejuensis</name>
    <dbReference type="NCBI Taxonomy" id="402171"/>
    <lineage>
        <taxon>Bacteria</taxon>
        <taxon>Bacillati</taxon>
        <taxon>Actinomycetota</taxon>
        <taxon>Actinomycetes</taxon>
        <taxon>Micrococcales</taxon>
        <taxon>Intrasporangiaceae</taxon>
        <taxon>Lapillicoccus</taxon>
    </lineage>
</organism>
<evidence type="ECO:0000313" key="1">
    <source>
        <dbReference type="EMBL" id="TQJ08789.1"/>
    </source>
</evidence>
<name>A0A542E0I8_9MICO</name>
<sequence length="146" mass="16408">MRLPEGEARERLAREVHGVLVTLHPERGPDPQPVVFAVTEQDGAAFVGVPIDKVKPKRSSRLRREDNLEADPRGSLLVEHWETDDWSRLWWVRAQLEHVPDPAEPVVEDLADRLAGAVPQYADKPFHRVLVCRVVGITGWAASEDA</sequence>
<dbReference type="RefSeq" id="WP_246061137.1">
    <property type="nucleotide sequence ID" value="NZ_BAAAPR010000003.1"/>
</dbReference>
<comment type="caution">
    <text evidence="1">The sequence shown here is derived from an EMBL/GenBank/DDBJ whole genome shotgun (WGS) entry which is preliminary data.</text>
</comment>
<dbReference type="Gene3D" id="2.30.110.10">
    <property type="entry name" value="Electron Transport, Fmn-binding Protein, Chain A"/>
    <property type="match status" value="1"/>
</dbReference>